<dbReference type="Proteomes" id="UP000182272">
    <property type="component" value="Chromosome I"/>
</dbReference>
<dbReference type="RefSeq" id="WP_019361502.1">
    <property type="nucleotide sequence ID" value="NZ_LT629972.1"/>
</dbReference>
<dbReference type="OrthoDB" id="6872689at2"/>
<reference evidence="2 3" key="1">
    <citation type="submission" date="2016-10" db="EMBL/GenBank/DDBJ databases">
        <authorList>
            <person name="de Groot N.N."/>
        </authorList>
    </citation>
    <scope>NUCLEOTIDE SEQUENCE [LARGE SCALE GENOMIC DNA]</scope>
    <source>
        <strain evidence="2 3">LMG 2158</strain>
    </source>
</reference>
<gene>
    <name evidence="2" type="ORF">SAMN05216581_4504</name>
</gene>
<dbReference type="Pfam" id="PF09931">
    <property type="entry name" value="Phage_phiJL001_Gp84_N"/>
    <property type="match status" value="1"/>
</dbReference>
<name>A0A1H6P223_9PSED</name>
<proteinExistence type="predicted"/>
<dbReference type="Pfam" id="PF09356">
    <property type="entry name" value="Phage_BR0599"/>
    <property type="match status" value="1"/>
</dbReference>
<dbReference type="EMBL" id="LT629972">
    <property type="protein sequence ID" value="SEI21449.1"/>
    <property type="molecule type" value="Genomic_DNA"/>
</dbReference>
<evidence type="ECO:0000313" key="2">
    <source>
        <dbReference type="EMBL" id="SEI21449.1"/>
    </source>
</evidence>
<organism evidence="2 3">
    <name type="scientific">Pseudomonas asplenii</name>
    <dbReference type="NCBI Taxonomy" id="53407"/>
    <lineage>
        <taxon>Bacteria</taxon>
        <taxon>Pseudomonadati</taxon>
        <taxon>Pseudomonadota</taxon>
        <taxon>Gammaproteobacteria</taxon>
        <taxon>Pseudomonadales</taxon>
        <taxon>Pseudomonadaceae</taxon>
        <taxon>Pseudomonas</taxon>
    </lineage>
</organism>
<feature type="domain" description="Bacteriophage phiJL001 Gp84 C-terminal" evidence="1">
    <location>
        <begin position="188"/>
        <end position="263"/>
    </location>
</feature>
<dbReference type="InterPro" id="IPR011928">
    <property type="entry name" value="Phage_phiJL001_Gp84"/>
</dbReference>
<dbReference type="AlphaFoldDB" id="A0A1H6P223"/>
<evidence type="ECO:0000313" key="3">
    <source>
        <dbReference type="Proteomes" id="UP000182272"/>
    </source>
</evidence>
<evidence type="ECO:0000259" key="1">
    <source>
        <dbReference type="Pfam" id="PF09356"/>
    </source>
</evidence>
<sequence>MSFDSREQSLATGQPVRLYDFSRGVLRWSYNTSDRDITWNNLVFKTLRGGITDNGILQSGDPNTDKFVITASADIEVAQLYRASAPSDEVRLVVRDMHYGDTDVMVSWVGSIKAVNWSALDRCQISCLSIEASMERPGLTETYNRTCTAVLGDWRCKVNLELYRVDAQVQSMTGTTLTVAAAAGYPDGWFSSGFVAWPIGSGVFDRRHIESHQGDQLLMLGGTDSISVASGIRVYPGCNFLIGTCDGKFSNKDNFRGQPMLQGQSPFDGNQVW</sequence>
<accession>A0A1H6P223</accession>
<protein>
    <recommendedName>
        <fullName evidence="1">Bacteriophage phiJL001 Gp84 C-terminal domain-containing protein</fullName>
    </recommendedName>
</protein>
<dbReference type="NCBIfam" id="TIGR02218">
    <property type="entry name" value="phg_TIGR02218"/>
    <property type="match status" value="1"/>
</dbReference>
<dbReference type="InterPro" id="IPR018964">
    <property type="entry name" value="Phage_phiJL001_Gp84_C"/>
</dbReference>